<evidence type="ECO:0000313" key="4">
    <source>
        <dbReference type="EMBL" id="TXL66315.1"/>
    </source>
</evidence>
<dbReference type="CDD" id="cd00293">
    <property type="entry name" value="USP-like"/>
    <property type="match status" value="1"/>
</dbReference>
<dbReference type="AlphaFoldDB" id="A0A5C8NZ91"/>
<dbReference type="PRINTS" id="PR01438">
    <property type="entry name" value="UNVRSLSTRESS"/>
</dbReference>
<comment type="similarity">
    <text evidence="1">Belongs to the universal stress protein A family.</text>
</comment>
<name>A0A5C8NZ91_9BURK</name>
<feature type="region of interest" description="Disordered" evidence="2">
    <location>
        <begin position="1"/>
        <end position="46"/>
    </location>
</feature>
<comment type="caution">
    <text evidence="4">The sequence shown here is derived from an EMBL/GenBank/DDBJ whole genome shotgun (WGS) entry which is preliminary data.</text>
</comment>
<organism evidence="4 5">
    <name type="scientific">Zeimonas arvi</name>
    <dbReference type="NCBI Taxonomy" id="2498847"/>
    <lineage>
        <taxon>Bacteria</taxon>
        <taxon>Pseudomonadati</taxon>
        <taxon>Pseudomonadota</taxon>
        <taxon>Betaproteobacteria</taxon>
        <taxon>Burkholderiales</taxon>
        <taxon>Burkholderiaceae</taxon>
        <taxon>Zeimonas</taxon>
    </lineage>
</organism>
<gene>
    <name evidence="4" type="ORF">FHP08_09625</name>
</gene>
<evidence type="ECO:0000256" key="2">
    <source>
        <dbReference type="SAM" id="MobiDB-lite"/>
    </source>
</evidence>
<evidence type="ECO:0000313" key="5">
    <source>
        <dbReference type="Proteomes" id="UP000321548"/>
    </source>
</evidence>
<evidence type="ECO:0000256" key="1">
    <source>
        <dbReference type="ARBA" id="ARBA00008791"/>
    </source>
</evidence>
<feature type="compositionally biased region" description="Basic residues" evidence="2">
    <location>
        <begin position="10"/>
        <end position="20"/>
    </location>
</feature>
<dbReference type="PANTHER" id="PTHR46268">
    <property type="entry name" value="STRESS RESPONSE PROTEIN NHAX"/>
    <property type="match status" value="1"/>
</dbReference>
<proteinExistence type="inferred from homology"/>
<dbReference type="OrthoDB" id="9804721at2"/>
<feature type="domain" description="UspA" evidence="3">
    <location>
        <begin position="51"/>
        <end position="193"/>
    </location>
</feature>
<dbReference type="InterPro" id="IPR006015">
    <property type="entry name" value="Universal_stress_UspA"/>
</dbReference>
<dbReference type="PANTHER" id="PTHR46268:SF15">
    <property type="entry name" value="UNIVERSAL STRESS PROTEIN HP_0031"/>
    <property type="match status" value="1"/>
</dbReference>
<protein>
    <submittedName>
        <fullName evidence="4">Universal stress protein</fullName>
    </submittedName>
</protein>
<dbReference type="Pfam" id="PF00582">
    <property type="entry name" value="Usp"/>
    <property type="match status" value="2"/>
</dbReference>
<dbReference type="Proteomes" id="UP000321548">
    <property type="component" value="Unassembled WGS sequence"/>
</dbReference>
<accession>A0A5C8NZ91</accession>
<dbReference type="InterPro" id="IPR006016">
    <property type="entry name" value="UspA"/>
</dbReference>
<keyword evidence="5" id="KW-1185">Reference proteome</keyword>
<sequence>MPRDRPERVARRRAHRHAPGRRLAGLSAPAGPGRAERRPHRQQHRRHRVTYRTILLHLDEGPGVDRRTDAAIQLAVAHDAHLIALHAPTPLYLQWSPEAGIREEIEASRKAEDDAVAKAALERFEAAAAKAGLAGREARRARGEPRDLLGLHGRYADLIVMGQADPKGGSAREAASIVEDVILACGRPVLVVPYIGALQAIGRRILVAWDASREASRAVADALPLLQRADKVTVVTVDARPSESGHGQMPGADLALYLARHGIEVEAAHVGSSGIGVGDVLLNQASDRDADLIVMGCYGHARLRELILGGATRTMLRTTPVPLLMAH</sequence>
<dbReference type="Gene3D" id="3.40.50.12370">
    <property type="match status" value="1"/>
</dbReference>
<dbReference type="SUPFAM" id="SSF52402">
    <property type="entry name" value="Adenine nucleotide alpha hydrolases-like"/>
    <property type="match status" value="2"/>
</dbReference>
<evidence type="ECO:0000259" key="3">
    <source>
        <dbReference type="Pfam" id="PF00582"/>
    </source>
</evidence>
<feature type="compositionally biased region" description="Basic residues" evidence="2">
    <location>
        <begin position="37"/>
        <end position="46"/>
    </location>
</feature>
<dbReference type="EMBL" id="VDUY01000003">
    <property type="protein sequence ID" value="TXL66315.1"/>
    <property type="molecule type" value="Genomic_DNA"/>
</dbReference>
<reference evidence="4 5" key="1">
    <citation type="submission" date="2019-06" db="EMBL/GenBank/DDBJ databases">
        <title>Quisquiliibacterium sp. nov., isolated from a maize field.</title>
        <authorList>
            <person name="Lin S.-Y."/>
            <person name="Tsai C.-F."/>
            <person name="Young C.-C."/>
        </authorList>
    </citation>
    <scope>NUCLEOTIDE SEQUENCE [LARGE SCALE GENOMIC DNA]</scope>
    <source>
        <strain evidence="4 5">CC-CFT501</strain>
    </source>
</reference>
<feature type="domain" description="UspA" evidence="3">
    <location>
        <begin position="203"/>
        <end position="326"/>
    </location>
</feature>